<name>A0A813GMQ6_POLGL</name>
<evidence type="ECO:0000313" key="1">
    <source>
        <dbReference type="EMBL" id="CAE8624157.1"/>
    </source>
</evidence>
<gene>
    <name evidence="1" type="ORF">PGLA1383_LOCUS41339</name>
</gene>
<dbReference type="Proteomes" id="UP000654075">
    <property type="component" value="Unassembled WGS sequence"/>
</dbReference>
<sequence length="73" mass="7747">MSSAPLVESTDGPAGEIAFQLESIPGLRENLGLLQAQELALAEVLAAAGQADFFSSWAAPGEKDAEKHDFFRQ</sequence>
<protein>
    <submittedName>
        <fullName evidence="1">Uncharacterized protein</fullName>
    </submittedName>
</protein>
<reference evidence="1" key="1">
    <citation type="submission" date="2021-02" db="EMBL/GenBank/DDBJ databases">
        <authorList>
            <person name="Dougan E. K."/>
            <person name="Rhodes N."/>
            <person name="Thang M."/>
            <person name="Chan C."/>
        </authorList>
    </citation>
    <scope>NUCLEOTIDE SEQUENCE</scope>
</reference>
<keyword evidence="2" id="KW-1185">Reference proteome</keyword>
<comment type="caution">
    <text evidence="1">The sequence shown here is derived from an EMBL/GenBank/DDBJ whole genome shotgun (WGS) entry which is preliminary data.</text>
</comment>
<dbReference type="AlphaFoldDB" id="A0A813GMQ6"/>
<accession>A0A813GMQ6</accession>
<organism evidence="1 2">
    <name type="scientific">Polarella glacialis</name>
    <name type="common">Dinoflagellate</name>
    <dbReference type="NCBI Taxonomy" id="89957"/>
    <lineage>
        <taxon>Eukaryota</taxon>
        <taxon>Sar</taxon>
        <taxon>Alveolata</taxon>
        <taxon>Dinophyceae</taxon>
        <taxon>Suessiales</taxon>
        <taxon>Suessiaceae</taxon>
        <taxon>Polarella</taxon>
    </lineage>
</organism>
<proteinExistence type="predicted"/>
<feature type="non-terminal residue" evidence="1">
    <location>
        <position position="73"/>
    </location>
</feature>
<dbReference type="EMBL" id="CAJNNV010028327">
    <property type="protein sequence ID" value="CAE8624157.1"/>
    <property type="molecule type" value="Genomic_DNA"/>
</dbReference>
<evidence type="ECO:0000313" key="2">
    <source>
        <dbReference type="Proteomes" id="UP000654075"/>
    </source>
</evidence>